<dbReference type="CDD" id="cd07187">
    <property type="entry name" value="YvcK_like"/>
    <property type="match status" value="1"/>
</dbReference>
<protein>
    <recommendedName>
        <fullName evidence="2">Putative gluconeogenesis factor</fullName>
    </recommendedName>
</protein>
<dbReference type="Gene3D" id="3.40.50.10680">
    <property type="entry name" value="CofD-like domains"/>
    <property type="match status" value="1"/>
</dbReference>
<comment type="function">
    <text evidence="2">Required for morphogenesis under gluconeogenic growth conditions.</text>
</comment>
<dbReference type="HOGENOM" id="CLU_044041_0_1_7"/>
<dbReference type="InterPro" id="IPR002882">
    <property type="entry name" value="CofD"/>
</dbReference>
<dbReference type="GO" id="GO:0005737">
    <property type="term" value="C:cytoplasm"/>
    <property type="evidence" value="ECO:0007669"/>
    <property type="project" value="UniProtKB-SubCell"/>
</dbReference>
<dbReference type="HAMAP" id="MF_00973">
    <property type="entry name" value="Gluconeogen_factor"/>
    <property type="match status" value="1"/>
</dbReference>
<dbReference type="Proteomes" id="UP000001935">
    <property type="component" value="Chromosome"/>
</dbReference>
<dbReference type="NCBIfam" id="TIGR01826">
    <property type="entry name" value="CofD_related"/>
    <property type="match status" value="1"/>
</dbReference>
<dbReference type="EMBL" id="CP000251">
    <property type="protein sequence ID" value="ABC82416.1"/>
    <property type="molecule type" value="Genomic_DNA"/>
</dbReference>
<evidence type="ECO:0000256" key="2">
    <source>
        <dbReference type="HAMAP-Rule" id="MF_00973"/>
    </source>
</evidence>
<evidence type="ECO:0000313" key="3">
    <source>
        <dbReference type="EMBL" id="ABC82416.1"/>
    </source>
</evidence>
<dbReference type="GO" id="GO:0008360">
    <property type="term" value="P:regulation of cell shape"/>
    <property type="evidence" value="ECO:0007669"/>
    <property type="project" value="UniProtKB-UniRule"/>
</dbReference>
<keyword evidence="1 2" id="KW-0963">Cytoplasm</keyword>
<evidence type="ECO:0000313" key="4">
    <source>
        <dbReference type="Proteomes" id="UP000001935"/>
    </source>
</evidence>
<evidence type="ECO:0000256" key="1">
    <source>
        <dbReference type="ARBA" id="ARBA00022490"/>
    </source>
</evidence>
<dbReference type="SUPFAM" id="SSF142338">
    <property type="entry name" value="CofD-like"/>
    <property type="match status" value="1"/>
</dbReference>
<dbReference type="InterPro" id="IPR038136">
    <property type="entry name" value="CofD-like_dom_sf"/>
</dbReference>
<proteinExistence type="inferred from homology"/>
<name>Q2IL85_ANADE</name>
<dbReference type="OrthoDB" id="9783842at2"/>
<dbReference type="InterPro" id="IPR010119">
    <property type="entry name" value="Gluconeogen_factor"/>
</dbReference>
<organism evidence="3 4">
    <name type="scientific">Anaeromyxobacter dehalogenans (strain 2CP-C)</name>
    <dbReference type="NCBI Taxonomy" id="290397"/>
    <lineage>
        <taxon>Bacteria</taxon>
        <taxon>Pseudomonadati</taxon>
        <taxon>Myxococcota</taxon>
        <taxon>Myxococcia</taxon>
        <taxon>Myxococcales</taxon>
        <taxon>Cystobacterineae</taxon>
        <taxon>Anaeromyxobacteraceae</taxon>
        <taxon>Anaeromyxobacter</taxon>
    </lineage>
</organism>
<reference evidence="3 4" key="1">
    <citation type="submission" date="2006-01" db="EMBL/GenBank/DDBJ databases">
        <title>Complete sequence of Anaeromyxobacter dehalogenans 2CP-C.</title>
        <authorList>
            <consortium name="US DOE Joint Genome Institute"/>
            <person name="Copeland A."/>
            <person name="Lucas S."/>
            <person name="Lapidus A."/>
            <person name="Barry K."/>
            <person name="Detter J.C."/>
            <person name="Glavina T."/>
            <person name="Hammon N."/>
            <person name="Israni S."/>
            <person name="Pitluck S."/>
            <person name="Brettin T."/>
            <person name="Bruce D."/>
            <person name="Han C."/>
            <person name="Tapia R."/>
            <person name="Gilna P."/>
            <person name="Kiss H."/>
            <person name="Schmutz J."/>
            <person name="Larimer F."/>
            <person name="Land M."/>
            <person name="Kyrpides N."/>
            <person name="Anderson I."/>
            <person name="Sanford R.A."/>
            <person name="Ritalahti K.M."/>
            <person name="Thomas H.S."/>
            <person name="Kirby J.R."/>
            <person name="Zhulin I.B."/>
            <person name="Loeffler F.E."/>
            <person name="Richardson P."/>
        </authorList>
    </citation>
    <scope>NUCLEOTIDE SEQUENCE [LARGE SCALE GENOMIC DNA]</scope>
    <source>
        <strain evidence="3 4">2CP-C</strain>
    </source>
</reference>
<dbReference type="STRING" id="290397.Adeh_2646"/>
<comment type="subcellular location">
    <subcellularLocation>
        <location evidence="2">Cytoplasm</location>
    </subcellularLocation>
</comment>
<dbReference type="eggNOG" id="COG0391">
    <property type="taxonomic scope" value="Bacteria"/>
</dbReference>
<dbReference type="PANTHER" id="PTHR30135">
    <property type="entry name" value="UNCHARACTERIZED PROTEIN YVCK-RELATED"/>
    <property type="match status" value="1"/>
</dbReference>
<gene>
    <name evidence="3" type="ordered locus">Adeh_2646</name>
</gene>
<dbReference type="GO" id="GO:0043743">
    <property type="term" value="F:LPPG:FO 2-phospho-L-lactate transferase activity"/>
    <property type="evidence" value="ECO:0007669"/>
    <property type="project" value="InterPro"/>
</dbReference>
<dbReference type="Pfam" id="PF01933">
    <property type="entry name" value="CofD"/>
    <property type="match status" value="1"/>
</dbReference>
<sequence>MRMLEETLERSVEAPPARPLRVVAAGGGTGLPRVLAGLAGGVDEDGGRVAVTALVTTADDGGSSGELRRRYGVPATGDVRRCLVALAGGLSPLAALFQHRFEGAGALAGHTVGNVVLTALAQRHGDFASAVEAAAAMLGARGRVVPAADGPVELVASLEDGREVVGESAIAAAGGRIAGLRLARPAPAPREALQAILEADLVVLGPGSLYSSVLASLLPDGVAQALRATAATRVLCVNLVTEPGETDGLDAAAHLRAVRRQAGDVVDVALVHRGPQPAAHRAALEARGARPVEVDRAALEALGAVPVAADLASASEPGRHDPQKLAAALLALARAR</sequence>
<accession>Q2IL85</accession>
<dbReference type="PANTHER" id="PTHR30135:SF3">
    <property type="entry name" value="GLUCONEOGENESIS FACTOR-RELATED"/>
    <property type="match status" value="1"/>
</dbReference>
<comment type="similarity">
    <text evidence="2">Belongs to the gluconeogenesis factor family.</text>
</comment>
<dbReference type="RefSeq" id="WP_011421698.1">
    <property type="nucleotide sequence ID" value="NC_007760.1"/>
</dbReference>
<dbReference type="AlphaFoldDB" id="Q2IL85"/>
<dbReference type="KEGG" id="ade:Adeh_2646"/>